<feature type="region of interest" description="Disordered" evidence="1">
    <location>
        <begin position="75"/>
        <end position="101"/>
    </location>
</feature>
<accession>A0AAV1M9U3</accession>
<keyword evidence="3" id="KW-1185">Reference proteome</keyword>
<sequence length="101" mass="11134">MVSAHDWRNTPGILSGPVAEFTFRDLRTISTSCDVKWMSSMEFLTLGIGMEILLRSGSNEYAFSNSQANASAIFDPSTTRLPSSSRTTAGRPTLEAMQLRR</sequence>
<evidence type="ECO:0000313" key="3">
    <source>
        <dbReference type="Proteomes" id="UP001314205"/>
    </source>
</evidence>
<dbReference type="Proteomes" id="UP001314205">
    <property type="component" value="Unassembled WGS sequence"/>
</dbReference>
<dbReference type="AlphaFoldDB" id="A0AAV1M9U3"/>
<evidence type="ECO:0000313" key="2">
    <source>
        <dbReference type="EMBL" id="CAK1603034.1"/>
    </source>
</evidence>
<name>A0AAV1M9U3_9NEOP</name>
<feature type="compositionally biased region" description="Low complexity" evidence="1">
    <location>
        <begin position="76"/>
        <end position="88"/>
    </location>
</feature>
<gene>
    <name evidence="2" type="ORF">PARMNEM_LOCUS21454</name>
</gene>
<organism evidence="2 3">
    <name type="scientific">Parnassius mnemosyne</name>
    <name type="common">clouded apollo</name>
    <dbReference type="NCBI Taxonomy" id="213953"/>
    <lineage>
        <taxon>Eukaryota</taxon>
        <taxon>Metazoa</taxon>
        <taxon>Ecdysozoa</taxon>
        <taxon>Arthropoda</taxon>
        <taxon>Hexapoda</taxon>
        <taxon>Insecta</taxon>
        <taxon>Pterygota</taxon>
        <taxon>Neoptera</taxon>
        <taxon>Endopterygota</taxon>
        <taxon>Lepidoptera</taxon>
        <taxon>Glossata</taxon>
        <taxon>Ditrysia</taxon>
        <taxon>Papilionoidea</taxon>
        <taxon>Papilionidae</taxon>
        <taxon>Parnassiinae</taxon>
        <taxon>Parnassini</taxon>
        <taxon>Parnassius</taxon>
        <taxon>Driopa</taxon>
    </lineage>
</organism>
<reference evidence="2 3" key="1">
    <citation type="submission" date="2023-11" db="EMBL/GenBank/DDBJ databases">
        <authorList>
            <person name="Hedman E."/>
            <person name="Englund M."/>
            <person name="Stromberg M."/>
            <person name="Nyberg Akerstrom W."/>
            <person name="Nylinder S."/>
            <person name="Jareborg N."/>
            <person name="Kallberg Y."/>
            <person name="Kronander E."/>
        </authorList>
    </citation>
    <scope>NUCLEOTIDE SEQUENCE [LARGE SCALE GENOMIC DNA]</scope>
</reference>
<evidence type="ECO:0000256" key="1">
    <source>
        <dbReference type="SAM" id="MobiDB-lite"/>
    </source>
</evidence>
<proteinExistence type="predicted"/>
<protein>
    <submittedName>
        <fullName evidence="2">Uncharacterized protein</fullName>
    </submittedName>
</protein>
<dbReference type="EMBL" id="CAVLGL010000148">
    <property type="protein sequence ID" value="CAK1603034.1"/>
    <property type="molecule type" value="Genomic_DNA"/>
</dbReference>
<comment type="caution">
    <text evidence="2">The sequence shown here is derived from an EMBL/GenBank/DDBJ whole genome shotgun (WGS) entry which is preliminary data.</text>
</comment>